<gene>
    <name evidence="3" type="ordered locus">SBI_07063</name>
</gene>
<feature type="domain" description="VWFA" evidence="2">
    <location>
        <begin position="80"/>
        <end position="263"/>
    </location>
</feature>
<dbReference type="eggNOG" id="COG2304">
    <property type="taxonomic scope" value="Bacteria"/>
</dbReference>
<evidence type="ECO:0000256" key="1">
    <source>
        <dbReference type="SAM" id="MobiDB-lite"/>
    </source>
</evidence>
<dbReference type="AlphaFoldDB" id="D7C3F8"/>
<reference evidence="3 4" key="1">
    <citation type="journal article" date="2010" name="J. Bacteriol.">
        <title>Genome sequence of the milbemycin-producing bacterium Streptomyces bingchenggensis.</title>
        <authorList>
            <person name="Wang X.J."/>
            <person name="Yan Y.J."/>
            <person name="Zhang B."/>
            <person name="An J."/>
            <person name="Wang J.J."/>
            <person name="Tian J."/>
            <person name="Jiang L."/>
            <person name="Chen Y.H."/>
            <person name="Huang S.X."/>
            <person name="Yin M."/>
            <person name="Zhang J."/>
            <person name="Gao A.L."/>
            <person name="Liu C.X."/>
            <person name="Zhu Z.X."/>
            <person name="Xiang W.S."/>
        </authorList>
    </citation>
    <scope>NUCLEOTIDE SEQUENCE [LARGE SCALE GENOMIC DNA]</scope>
    <source>
        <strain evidence="3 4">BCW-1</strain>
    </source>
</reference>
<feature type="compositionally biased region" description="Gly residues" evidence="1">
    <location>
        <begin position="59"/>
        <end position="71"/>
    </location>
</feature>
<dbReference type="Pfam" id="PF13768">
    <property type="entry name" value="VWA_3"/>
    <property type="match status" value="1"/>
</dbReference>
<dbReference type="Gene3D" id="2.60.40.3670">
    <property type="match status" value="1"/>
</dbReference>
<evidence type="ECO:0000259" key="2">
    <source>
        <dbReference type="PROSITE" id="PS50234"/>
    </source>
</evidence>
<proteinExistence type="predicted"/>
<dbReference type="STRING" id="749414.SBI_07063"/>
<organism evidence="3 4">
    <name type="scientific">Streptomyces bingchenggensis (strain BCW-1)</name>
    <dbReference type="NCBI Taxonomy" id="749414"/>
    <lineage>
        <taxon>Bacteria</taxon>
        <taxon>Bacillati</taxon>
        <taxon>Actinomycetota</taxon>
        <taxon>Actinomycetes</taxon>
        <taxon>Kitasatosporales</taxon>
        <taxon>Streptomycetaceae</taxon>
        <taxon>Streptomyces</taxon>
    </lineage>
</organism>
<evidence type="ECO:0000313" key="3">
    <source>
        <dbReference type="EMBL" id="ADI10183.1"/>
    </source>
</evidence>
<dbReference type="Gene3D" id="1.20.120.1690">
    <property type="match status" value="1"/>
</dbReference>
<accession>D7C3F8</accession>
<dbReference type="PROSITE" id="PS50234">
    <property type="entry name" value="VWFA"/>
    <property type="match status" value="1"/>
</dbReference>
<dbReference type="PATRIC" id="fig|749414.3.peg.7265"/>
<keyword evidence="4" id="KW-1185">Reference proteome</keyword>
<dbReference type="SUPFAM" id="SSF53300">
    <property type="entry name" value="vWA-like"/>
    <property type="match status" value="1"/>
</dbReference>
<dbReference type="EMBL" id="CP002047">
    <property type="protein sequence ID" value="ADI10183.1"/>
    <property type="molecule type" value="Genomic_DNA"/>
</dbReference>
<dbReference type="RefSeq" id="WP_014179633.1">
    <property type="nucleotide sequence ID" value="NC_016582.1"/>
</dbReference>
<dbReference type="KEGG" id="sbh:SBI_07063"/>
<evidence type="ECO:0000313" key="4">
    <source>
        <dbReference type="Proteomes" id="UP000000377"/>
    </source>
</evidence>
<dbReference type="SMART" id="SM00327">
    <property type="entry name" value="VWA"/>
    <property type="match status" value="1"/>
</dbReference>
<dbReference type="InterPro" id="IPR036465">
    <property type="entry name" value="vWFA_dom_sf"/>
</dbReference>
<protein>
    <recommendedName>
        <fullName evidence="2">VWFA domain-containing protein</fullName>
    </recommendedName>
</protein>
<dbReference type="CDD" id="cd00198">
    <property type="entry name" value="vWFA"/>
    <property type="match status" value="1"/>
</dbReference>
<feature type="region of interest" description="Disordered" evidence="1">
    <location>
        <begin position="40"/>
        <end position="75"/>
    </location>
</feature>
<name>D7C3F8_STRBB</name>
<dbReference type="InterPro" id="IPR041176">
    <property type="entry name" value="VWA_3_C"/>
</dbReference>
<sequence length="469" mass="48879">MANFAKSTVPRFSVEVYQNEYLPEGGREVNAIVTVTSTGGGTTGGMPIPAIPAPAPPRGQGGPPRDQGGGAARDQSGGAAVVIMVDCSGSMDYPPEKMRNARDATAAAIDAIRDSVAFAVVAGTHKAAEIFPGEGRLATADPATRARAKDALRRLSADGGTAIGTWLRLADRLLASADAPIRHGILLTDGRNEHEEPGELRAALEACAGRFTCDARGVGTDWEVKEVTGIASALLGTADIVADPSNLAADFTRMMDAAMGKEIADVALRVWTPVGAEVAFVKQVAPAVEDLTDRRTEAGARAGDYPTGSWGDESRDYHLCVRVPAADVGQEMLAARVSLVLPQHDPQHAGLPATLAQGLVRAVWTEDMVASTAINPQVAHYTGQAELAQAIQQGLDARKAGDTDGATAKLGRAVQLANASGNEDTAKLLAKVVDVVDVATGTVRLKAKVAEADEMTLETRSTKTVRVKR</sequence>
<dbReference type="HOGENOM" id="CLU_564765_0_0_11"/>
<dbReference type="InterPro" id="IPR002035">
    <property type="entry name" value="VWF_A"/>
</dbReference>
<dbReference type="Pfam" id="PF18571">
    <property type="entry name" value="VWA_3_C"/>
    <property type="match status" value="1"/>
</dbReference>
<dbReference type="Proteomes" id="UP000000377">
    <property type="component" value="Chromosome"/>
</dbReference>
<dbReference type="Gene3D" id="3.40.50.410">
    <property type="entry name" value="von Willebrand factor, type A domain"/>
    <property type="match status" value="1"/>
</dbReference>